<dbReference type="GeneID" id="96621937"/>
<dbReference type="InterPro" id="IPR003661">
    <property type="entry name" value="HisK_dim/P_dom"/>
</dbReference>
<gene>
    <name evidence="8" type="ORF">JFT45_02190</name>
    <name evidence="9" type="ORF">SAMN04490201_4409</name>
</gene>
<dbReference type="PRINTS" id="PR00344">
    <property type="entry name" value="BCTRLSENSOR"/>
</dbReference>
<dbReference type="AlphaFoldDB" id="A0A8I1K6K0"/>
<dbReference type="InterPro" id="IPR050736">
    <property type="entry name" value="Sensor_HK_Regulatory"/>
</dbReference>
<dbReference type="Proteomes" id="UP000658390">
    <property type="component" value="Unassembled WGS sequence"/>
</dbReference>
<keyword evidence="5 8" id="KW-0418">Kinase</keyword>
<organism evidence="8 11">
    <name type="scientific">Pseudomonas psychrophila</name>
    <dbReference type="NCBI Taxonomy" id="122355"/>
    <lineage>
        <taxon>Bacteria</taxon>
        <taxon>Pseudomonadati</taxon>
        <taxon>Pseudomonadota</taxon>
        <taxon>Gammaproteobacteria</taxon>
        <taxon>Pseudomonadales</taxon>
        <taxon>Pseudomonadaceae</taxon>
        <taxon>Pseudomonas</taxon>
    </lineage>
</organism>
<evidence type="ECO:0000256" key="1">
    <source>
        <dbReference type="ARBA" id="ARBA00000085"/>
    </source>
</evidence>
<dbReference type="RefSeq" id="WP_046808855.1">
    <property type="nucleotide sequence ID" value="NZ_CP049044.1"/>
</dbReference>
<evidence type="ECO:0000256" key="2">
    <source>
        <dbReference type="ARBA" id="ARBA00012438"/>
    </source>
</evidence>
<dbReference type="Pfam" id="PF01590">
    <property type="entry name" value="GAF"/>
    <property type="match status" value="1"/>
</dbReference>
<dbReference type="SMART" id="SM00388">
    <property type="entry name" value="HisKA"/>
    <property type="match status" value="1"/>
</dbReference>
<dbReference type="PANTHER" id="PTHR43711">
    <property type="entry name" value="TWO-COMPONENT HISTIDINE KINASE"/>
    <property type="match status" value="1"/>
</dbReference>
<evidence type="ECO:0000256" key="6">
    <source>
        <dbReference type="ARBA" id="ARBA00023012"/>
    </source>
</evidence>
<dbReference type="InterPro" id="IPR004358">
    <property type="entry name" value="Sig_transdc_His_kin-like_C"/>
</dbReference>
<keyword evidence="4" id="KW-0808">Transferase</keyword>
<dbReference type="Gene3D" id="3.30.565.10">
    <property type="entry name" value="Histidine kinase-like ATPase, C-terminal domain"/>
    <property type="match status" value="1"/>
</dbReference>
<dbReference type="SUPFAM" id="SSF47384">
    <property type="entry name" value="Homodimeric domain of signal transducing histidine kinase"/>
    <property type="match status" value="1"/>
</dbReference>
<accession>A0A8I1K6K0</accession>
<name>A0A8I1K6K0_9PSED</name>
<evidence type="ECO:0000313" key="11">
    <source>
        <dbReference type="Proteomes" id="UP000658390"/>
    </source>
</evidence>
<evidence type="ECO:0000259" key="7">
    <source>
        <dbReference type="PROSITE" id="PS50109"/>
    </source>
</evidence>
<reference evidence="9 10" key="1">
    <citation type="submission" date="2016-10" db="EMBL/GenBank/DDBJ databases">
        <authorList>
            <person name="Varghese N."/>
            <person name="Submissions S."/>
        </authorList>
    </citation>
    <scope>NUCLEOTIDE SEQUENCE [LARGE SCALE GENOMIC DNA]</scope>
    <source>
        <strain evidence="9 10">BS3667</strain>
    </source>
</reference>
<dbReference type="CDD" id="cd00075">
    <property type="entry name" value="HATPase"/>
    <property type="match status" value="1"/>
</dbReference>
<protein>
    <recommendedName>
        <fullName evidence="2">histidine kinase</fullName>
        <ecNumber evidence="2">2.7.13.3</ecNumber>
    </recommendedName>
</protein>
<feature type="domain" description="Histidine kinase" evidence="7">
    <location>
        <begin position="180"/>
        <end position="392"/>
    </location>
</feature>
<dbReference type="CDD" id="cd00082">
    <property type="entry name" value="HisKA"/>
    <property type="match status" value="1"/>
</dbReference>
<evidence type="ECO:0000256" key="4">
    <source>
        <dbReference type="ARBA" id="ARBA00022679"/>
    </source>
</evidence>
<evidence type="ECO:0000313" key="10">
    <source>
        <dbReference type="Proteomes" id="UP000182058"/>
    </source>
</evidence>
<dbReference type="InterPro" id="IPR036890">
    <property type="entry name" value="HATPase_C_sf"/>
</dbReference>
<comment type="catalytic activity">
    <reaction evidence="1">
        <text>ATP + protein L-histidine = ADP + protein N-phospho-L-histidine.</text>
        <dbReference type="EC" id="2.7.13.3"/>
    </reaction>
</comment>
<keyword evidence="6" id="KW-0902">Two-component regulatory system</keyword>
<evidence type="ECO:0000256" key="3">
    <source>
        <dbReference type="ARBA" id="ARBA00022553"/>
    </source>
</evidence>
<dbReference type="EMBL" id="JAEKCZ010000002">
    <property type="protein sequence ID" value="MBJ2255330.1"/>
    <property type="molecule type" value="Genomic_DNA"/>
</dbReference>
<dbReference type="Gene3D" id="3.30.450.40">
    <property type="match status" value="1"/>
</dbReference>
<dbReference type="SUPFAM" id="SSF55874">
    <property type="entry name" value="ATPase domain of HSP90 chaperone/DNA topoisomerase II/histidine kinase"/>
    <property type="match status" value="1"/>
</dbReference>
<dbReference type="PANTHER" id="PTHR43711:SF1">
    <property type="entry name" value="HISTIDINE KINASE 1"/>
    <property type="match status" value="1"/>
</dbReference>
<dbReference type="EMBL" id="LT629795">
    <property type="protein sequence ID" value="SDU73036.1"/>
    <property type="molecule type" value="Genomic_DNA"/>
</dbReference>
<dbReference type="PROSITE" id="PS50109">
    <property type="entry name" value="HIS_KIN"/>
    <property type="match status" value="1"/>
</dbReference>
<proteinExistence type="predicted"/>
<reference evidence="8" key="2">
    <citation type="submission" date="2020-12" db="EMBL/GenBank/DDBJ databases">
        <title>Antibiotic resistance and phylogeny of Pseudomonas spp. isolated over three decades from chicken meat in the Norwegian food chain.</title>
        <authorList>
            <person name="Moen B."/>
        </authorList>
    </citation>
    <scope>NUCLEOTIDE SEQUENCE</scope>
    <source>
        <strain evidence="8">MF6762</strain>
    </source>
</reference>
<dbReference type="InterPro" id="IPR005467">
    <property type="entry name" value="His_kinase_dom"/>
</dbReference>
<evidence type="ECO:0000256" key="5">
    <source>
        <dbReference type="ARBA" id="ARBA00022777"/>
    </source>
</evidence>
<keyword evidence="3" id="KW-0597">Phosphoprotein</keyword>
<dbReference type="Gene3D" id="1.10.287.130">
    <property type="match status" value="1"/>
</dbReference>
<evidence type="ECO:0000313" key="8">
    <source>
        <dbReference type="EMBL" id="MBJ2255330.1"/>
    </source>
</evidence>
<dbReference type="SUPFAM" id="SSF55781">
    <property type="entry name" value="GAF domain-like"/>
    <property type="match status" value="1"/>
</dbReference>
<dbReference type="Proteomes" id="UP000182058">
    <property type="component" value="Chromosome I"/>
</dbReference>
<dbReference type="Pfam" id="PF00512">
    <property type="entry name" value="HisKA"/>
    <property type="match status" value="1"/>
</dbReference>
<dbReference type="SMART" id="SM00387">
    <property type="entry name" value="HATPase_c"/>
    <property type="match status" value="1"/>
</dbReference>
<dbReference type="OrthoDB" id="8807260at2"/>
<evidence type="ECO:0000313" key="9">
    <source>
        <dbReference type="EMBL" id="SDU73036.1"/>
    </source>
</evidence>
<dbReference type="InterPro" id="IPR003018">
    <property type="entry name" value="GAF"/>
</dbReference>
<dbReference type="Pfam" id="PF02518">
    <property type="entry name" value="HATPase_c"/>
    <property type="match status" value="1"/>
</dbReference>
<dbReference type="EC" id="2.7.13.3" evidence="2"/>
<dbReference type="GO" id="GO:0000155">
    <property type="term" value="F:phosphorelay sensor kinase activity"/>
    <property type="evidence" value="ECO:0007669"/>
    <property type="project" value="InterPro"/>
</dbReference>
<dbReference type="InterPro" id="IPR036097">
    <property type="entry name" value="HisK_dim/P_sf"/>
</dbReference>
<dbReference type="InterPro" id="IPR003594">
    <property type="entry name" value="HATPase_dom"/>
</dbReference>
<sequence>MAQGAIEDIATINRISAVPAILKVITEMTGMRFAAVARVTQTTWTACAVLDNLNFGLQPGGELDLVSTLCFESMNSHLPIIIDNASADPLYQHHQTPKMYRFESYITIPVWRTDGSFFGTLCALDPKPASLRSSNIQSTMESFSRLLSLQIEAEENLQRTETALLQERENAELREQFIAVIGHDLRNPLFAITAAAERLLRKHSNPLSDVLVQHILASGHRASQLVDDVLDFARGRLGSGIPVTLSECSDLNQVFNHVISEIQNVHPQRLILSDIGQLIGIRCDRGRLAQLLSNLLINAITHGCSTGTVRVTALIQDGVFSIRVANQGKPIPHDVLPHLFKPYSRPANHTPQAGLGLGLYIASQIALSHGGQLEVASDEENGTVFTFSLPVA</sequence>
<dbReference type="SMART" id="SM00065">
    <property type="entry name" value="GAF"/>
    <property type="match status" value="1"/>
</dbReference>
<keyword evidence="10" id="KW-1185">Reference proteome</keyword>
<dbReference type="InterPro" id="IPR029016">
    <property type="entry name" value="GAF-like_dom_sf"/>
</dbReference>